<evidence type="ECO:0000313" key="3">
    <source>
        <dbReference type="Proteomes" id="UP000638353"/>
    </source>
</evidence>
<reference evidence="2" key="2">
    <citation type="submission" date="2020-09" db="EMBL/GenBank/DDBJ databases">
        <authorList>
            <person name="Sun Q."/>
            <person name="Ohkuma M."/>
        </authorList>
    </citation>
    <scope>NUCLEOTIDE SEQUENCE</scope>
    <source>
        <strain evidence="2">JCM 4637</strain>
    </source>
</reference>
<gene>
    <name evidence="2" type="ORF">GCM10010334_31250</name>
</gene>
<dbReference type="AlphaFoldDB" id="A0A919CAL8"/>
<dbReference type="InterPro" id="IPR036249">
    <property type="entry name" value="Thioredoxin-like_sf"/>
</dbReference>
<feature type="domain" description="DSBA-like thioredoxin" evidence="1">
    <location>
        <begin position="10"/>
        <end position="212"/>
    </location>
</feature>
<dbReference type="Gene3D" id="3.40.30.10">
    <property type="entry name" value="Glutaredoxin"/>
    <property type="match status" value="1"/>
</dbReference>
<protein>
    <submittedName>
        <fullName evidence="2">DSBA oxidoreductase</fullName>
    </submittedName>
</protein>
<organism evidence="2 3">
    <name type="scientific">Streptomyces finlayi</name>
    <dbReference type="NCBI Taxonomy" id="67296"/>
    <lineage>
        <taxon>Bacteria</taxon>
        <taxon>Bacillati</taxon>
        <taxon>Actinomycetota</taxon>
        <taxon>Actinomycetes</taxon>
        <taxon>Kitasatosporales</taxon>
        <taxon>Streptomycetaceae</taxon>
        <taxon>Streptomyces</taxon>
    </lineage>
</organism>
<name>A0A919CAL8_9ACTN</name>
<accession>A0A919CAL8</accession>
<dbReference type="PANTHER" id="PTHR13887">
    <property type="entry name" value="GLUTATHIONE S-TRANSFERASE KAPPA"/>
    <property type="match status" value="1"/>
</dbReference>
<dbReference type="Proteomes" id="UP000638353">
    <property type="component" value="Unassembled WGS sequence"/>
</dbReference>
<dbReference type="EMBL" id="BMVC01000005">
    <property type="protein sequence ID" value="GHC93776.1"/>
    <property type="molecule type" value="Genomic_DNA"/>
</dbReference>
<proteinExistence type="predicted"/>
<dbReference type="SUPFAM" id="SSF52833">
    <property type="entry name" value="Thioredoxin-like"/>
    <property type="match status" value="1"/>
</dbReference>
<comment type="caution">
    <text evidence="2">The sequence shown here is derived from an EMBL/GenBank/DDBJ whole genome shotgun (WGS) entry which is preliminary data.</text>
</comment>
<evidence type="ECO:0000313" key="2">
    <source>
        <dbReference type="EMBL" id="GHC93776.1"/>
    </source>
</evidence>
<dbReference type="CDD" id="cd03024">
    <property type="entry name" value="DsbA_FrnE"/>
    <property type="match status" value="1"/>
</dbReference>
<dbReference type="PANTHER" id="PTHR13887:SF41">
    <property type="entry name" value="THIOREDOXIN SUPERFAMILY PROTEIN"/>
    <property type="match status" value="1"/>
</dbReference>
<dbReference type="InterPro" id="IPR001853">
    <property type="entry name" value="DSBA-like_thioredoxin_dom"/>
</dbReference>
<evidence type="ECO:0000259" key="1">
    <source>
        <dbReference type="Pfam" id="PF01323"/>
    </source>
</evidence>
<dbReference type="Pfam" id="PF01323">
    <property type="entry name" value="DSBA"/>
    <property type="match status" value="1"/>
</dbReference>
<reference evidence="2" key="1">
    <citation type="journal article" date="2014" name="Int. J. Syst. Evol. Microbiol.">
        <title>Complete genome sequence of Corynebacterium casei LMG S-19264T (=DSM 44701T), isolated from a smear-ripened cheese.</title>
        <authorList>
            <consortium name="US DOE Joint Genome Institute (JGI-PGF)"/>
            <person name="Walter F."/>
            <person name="Albersmeier A."/>
            <person name="Kalinowski J."/>
            <person name="Ruckert C."/>
        </authorList>
    </citation>
    <scope>NUCLEOTIDE SEQUENCE</scope>
    <source>
        <strain evidence="2">JCM 4637</strain>
    </source>
</reference>
<dbReference type="GO" id="GO:0016491">
    <property type="term" value="F:oxidoreductase activity"/>
    <property type="evidence" value="ECO:0007669"/>
    <property type="project" value="InterPro"/>
</dbReference>
<sequence length="241" mass="26220">MTTPAAPLRVEIWSDVACPWCYVGKARFEKGLEAFAHRDGVEVVHRSFELDPNRAKGDVEQVVDMLAKKYGRTPEQVRAMEETVASNAHAEGLAYVTEGRDSGSTFDIHRVLHLAKERGLQSELLDLAYRTNFAETASVFDDEVLVGIAVRAGLEEAEVRAVLADPTAYADAVRADEREAAELGANGVPFFVFDRRYGVSGGQPAEVFTQALEQAWQGRSPLVQVATAADGETCDVDGNCS</sequence>